<dbReference type="HAMAP" id="MF_00122">
    <property type="entry name" value="GatC"/>
    <property type="match status" value="1"/>
</dbReference>
<dbReference type="EC" id="6.3.5.-" evidence="1"/>
<evidence type="ECO:0000313" key="3">
    <source>
        <dbReference type="Proteomes" id="UP000177596"/>
    </source>
</evidence>
<dbReference type="EMBL" id="MGIL01000003">
    <property type="protein sequence ID" value="OGM88863.1"/>
    <property type="molecule type" value="Genomic_DNA"/>
</dbReference>
<dbReference type="GO" id="GO:0006412">
    <property type="term" value="P:translation"/>
    <property type="evidence" value="ECO:0007669"/>
    <property type="project" value="UniProtKB-UniRule"/>
</dbReference>
<organism evidence="2 3">
    <name type="scientific">Candidatus Woesebacteria bacterium RIFOXYD1_FULL_43_18</name>
    <dbReference type="NCBI Taxonomy" id="1802551"/>
    <lineage>
        <taxon>Bacteria</taxon>
        <taxon>Candidatus Woeseibacteriota</taxon>
    </lineage>
</organism>
<keyword evidence="1" id="KW-0436">Ligase</keyword>
<dbReference type="GO" id="GO:0050566">
    <property type="term" value="F:asparaginyl-tRNA synthase (glutamine-hydrolyzing) activity"/>
    <property type="evidence" value="ECO:0007669"/>
    <property type="project" value="RHEA"/>
</dbReference>
<dbReference type="GO" id="GO:0005524">
    <property type="term" value="F:ATP binding"/>
    <property type="evidence" value="ECO:0007669"/>
    <property type="project" value="UniProtKB-KW"/>
</dbReference>
<gene>
    <name evidence="1" type="primary">gatC</name>
    <name evidence="2" type="ORF">A2573_00015</name>
</gene>
<comment type="subunit">
    <text evidence="1">Heterotrimer of A, B and C subunits.</text>
</comment>
<name>A0A1F8DJQ8_9BACT</name>
<comment type="catalytic activity">
    <reaction evidence="1">
        <text>L-aspartyl-tRNA(Asn) + L-glutamine + ATP + H2O = L-asparaginyl-tRNA(Asn) + L-glutamate + ADP + phosphate + 2 H(+)</text>
        <dbReference type="Rhea" id="RHEA:14513"/>
        <dbReference type="Rhea" id="RHEA-COMP:9674"/>
        <dbReference type="Rhea" id="RHEA-COMP:9677"/>
        <dbReference type="ChEBI" id="CHEBI:15377"/>
        <dbReference type="ChEBI" id="CHEBI:15378"/>
        <dbReference type="ChEBI" id="CHEBI:29985"/>
        <dbReference type="ChEBI" id="CHEBI:30616"/>
        <dbReference type="ChEBI" id="CHEBI:43474"/>
        <dbReference type="ChEBI" id="CHEBI:58359"/>
        <dbReference type="ChEBI" id="CHEBI:78515"/>
        <dbReference type="ChEBI" id="CHEBI:78516"/>
        <dbReference type="ChEBI" id="CHEBI:456216"/>
    </reaction>
</comment>
<accession>A0A1F8DJQ8</accession>
<dbReference type="Proteomes" id="UP000177596">
    <property type="component" value="Unassembled WGS sequence"/>
</dbReference>
<evidence type="ECO:0000256" key="1">
    <source>
        <dbReference type="HAMAP-Rule" id="MF_00122"/>
    </source>
</evidence>
<dbReference type="GO" id="GO:0070681">
    <property type="term" value="P:glutaminyl-tRNAGln biosynthesis via transamidation"/>
    <property type="evidence" value="ECO:0007669"/>
    <property type="project" value="TreeGrafter"/>
</dbReference>
<keyword evidence="1" id="KW-0547">Nucleotide-binding</keyword>
<dbReference type="GO" id="GO:0050567">
    <property type="term" value="F:glutaminyl-tRNA synthase (glutamine-hydrolyzing) activity"/>
    <property type="evidence" value="ECO:0007669"/>
    <property type="project" value="UniProtKB-UniRule"/>
</dbReference>
<dbReference type="SUPFAM" id="SSF141000">
    <property type="entry name" value="Glu-tRNAGln amidotransferase C subunit"/>
    <property type="match status" value="1"/>
</dbReference>
<sequence>MSKLTKDEVLHIAKLAQLTLSDSEIKKFLPQLTSVVEYIGQLKEVNTEGVEPTAQVTGLTNVFRQDEVDSANTLSVDDATGGSDKLYNGYFKVGAILADRSDK</sequence>
<dbReference type="Pfam" id="PF02686">
    <property type="entry name" value="GatC"/>
    <property type="match status" value="1"/>
</dbReference>
<dbReference type="InterPro" id="IPR036113">
    <property type="entry name" value="Asp/Glu-ADT_sf_sub_c"/>
</dbReference>
<evidence type="ECO:0000313" key="2">
    <source>
        <dbReference type="EMBL" id="OGM88863.1"/>
    </source>
</evidence>
<dbReference type="InterPro" id="IPR003837">
    <property type="entry name" value="GatC"/>
</dbReference>
<dbReference type="AlphaFoldDB" id="A0A1F8DJQ8"/>
<comment type="catalytic activity">
    <reaction evidence="1">
        <text>L-glutamyl-tRNA(Gln) + L-glutamine + ATP + H2O = L-glutaminyl-tRNA(Gln) + L-glutamate + ADP + phosphate + H(+)</text>
        <dbReference type="Rhea" id="RHEA:17521"/>
        <dbReference type="Rhea" id="RHEA-COMP:9681"/>
        <dbReference type="Rhea" id="RHEA-COMP:9684"/>
        <dbReference type="ChEBI" id="CHEBI:15377"/>
        <dbReference type="ChEBI" id="CHEBI:15378"/>
        <dbReference type="ChEBI" id="CHEBI:29985"/>
        <dbReference type="ChEBI" id="CHEBI:30616"/>
        <dbReference type="ChEBI" id="CHEBI:43474"/>
        <dbReference type="ChEBI" id="CHEBI:58359"/>
        <dbReference type="ChEBI" id="CHEBI:78520"/>
        <dbReference type="ChEBI" id="CHEBI:78521"/>
        <dbReference type="ChEBI" id="CHEBI:456216"/>
    </reaction>
</comment>
<dbReference type="PANTHER" id="PTHR15004:SF0">
    <property type="entry name" value="GLUTAMYL-TRNA(GLN) AMIDOTRANSFERASE SUBUNIT C, MITOCHONDRIAL"/>
    <property type="match status" value="1"/>
</dbReference>
<reference evidence="2 3" key="1">
    <citation type="journal article" date="2016" name="Nat. Commun.">
        <title>Thousands of microbial genomes shed light on interconnected biogeochemical processes in an aquifer system.</title>
        <authorList>
            <person name="Anantharaman K."/>
            <person name="Brown C.T."/>
            <person name="Hug L.A."/>
            <person name="Sharon I."/>
            <person name="Castelle C.J."/>
            <person name="Probst A.J."/>
            <person name="Thomas B.C."/>
            <person name="Singh A."/>
            <person name="Wilkins M.J."/>
            <person name="Karaoz U."/>
            <person name="Brodie E.L."/>
            <person name="Williams K.H."/>
            <person name="Hubbard S.S."/>
            <person name="Banfield J.F."/>
        </authorList>
    </citation>
    <scope>NUCLEOTIDE SEQUENCE [LARGE SCALE GENOMIC DNA]</scope>
</reference>
<keyword evidence="1" id="KW-0648">Protein biosynthesis</keyword>
<comment type="similarity">
    <text evidence="1">Belongs to the GatC family.</text>
</comment>
<comment type="caution">
    <text evidence="2">The sequence shown here is derived from an EMBL/GenBank/DDBJ whole genome shotgun (WGS) entry which is preliminary data.</text>
</comment>
<dbReference type="Gene3D" id="1.10.20.60">
    <property type="entry name" value="Glu-tRNAGln amidotransferase C subunit, N-terminal domain"/>
    <property type="match status" value="1"/>
</dbReference>
<protein>
    <recommendedName>
        <fullName evidence="1">Aspartyl/glutamyl-tRNA(Asn/Gln) amidotransferase subunit C</fullName>
        <shortName evidence="1">Asp/Glu-ADT subunit C</shortName>
        <ecNumber evidence="1">6.3.5.-</ecNumber>
    </recommendedName>
</protein>
<keyword evidence="1" id="KW-0067">ATP-binding</keyword>
<dbReference type="PANTHER" id="PTHR15004">
    <property type="entry name" value="GLUTAMYL-TRNA(GLN) AMIDOTRANSFERASE SUBUNIT C, MITOCHONDRIAL"/>
    <property type="match status" value="1"/>
</dbReference>
<proteinExistence type="inferred from homology"/>
<dbReference type="NCBIfam" id="TIGR00135">
    <property type="entry name" value="gatC"/>
    <property type="match status" value="1"/>
</dbReference>
<comment type="function">
    <text evidence="1">Allows the formation of correctly charged Asn-tRNA(Asn) or Gln-tRNA(Gln) through the transamidation of misacylated Asp-tRNA(Asn) or Glu-tRNA(Gln) in organisms which lack either or both of asparaginyl-tRNA or glutaminyl-tRNA synthetases. The reaction takes place in the presence of glutamine and ATP through an activated phospho-Asp-tRNA(Asn) or phospho-Glu-tRNA(Gln).</text>
</comment>
<dbReference type="GO" id="GO:0006450">
    <property type="term" value="P:regulation of translational fidelity"/>
    <property type="evidence" value="ECO:0007669"/>
    <property type="project" value="InterPro"/>
</dbReference>